<keyword evidence="1" id="KW-0808">Transferase</keyword>
<feature type="non-terminal residue" evidence="1">
    <location>
        <position position="1"/>
    </location>
</feature>
<dbReference type="GO" id="GO:0016301">
    <property type="term" value="F:kinase activity"/>
    <property type="evidence" value="ECO:0007669"/>
    <property type="project" value="UniProtKB-KW"/>
</dbReference>
<proteinExistence type="predicted"/>
<sequence length="32" mass="3565">GRRRKRAKGGAHRQQIPSVFRLLISMGRSSSA</sequence>
<reference evidence="1" key="2">
    <citation type="submission" date="2016-06" db="EMBL/GenBank/DDBJ databases">
        <title>The genome of a short-lived fish provides insights into sex chromosome evolution and the genetic control of aging.</title>
        <authorList>
            <person name="Reichwald K."/>
            <person name="Felder M."/>
            <person name="Petzold A."/>
            <person name="Koch P."/>
            <person name="Groth M."/>
            <person name="Platzer M."/>
        </authorList>
    </citation>
    <scope>NUCLEOTIDE SEQUENCE</scope>
    <source>
        <tissue evidence="1">Brain</tissue>
    </source>
</reference>
<organism evidence="1">
    <name type="scientific">Nothobranchius kuhntae</name>
    <name type="common">Beira killifish</name>
    <dbReference type="NCBI Taxonomy" id="321403"/>
    <lineage>
        <taxon>Eukaryota</taxon>
        <taxon>Metazoa</taxon>
        <taxon>Chordata</taxon>
        <taxon>Craniata</taxon>
        <taxon>Vertebrata</taxon>
        <taxon>Euteleostomi</taxon>
        <taxon>Actinopterygii</taxon>
        <taxon>Neopterygii</taxon>
        <taxon>Teleostei</taxon>
        <taxon>Neoteleostei</taxon>
        <taxon>Acanthomorphata</taxon>
        <taxon>Ovalentaria</taxon>
        <taxon>Atherinomorphae</taxon>
        <taxon>Cyprinodontiformes</taxon>
        <taxon>Nothobranchiidae</taxon>
        <taxon>Nothobranchius</taxon>
    </lineage>
</organism>
<dbReference type="AlphaFoldDB" id="A0A1A8J093"/>
<name>A0A1A8J093_NOTKU</name>
<gene>
    <name evidence="1" type="primary">AKAP13</name>
</gene>
<feature type="non-terminal residue" evidence="1">
    <location>
        <position position="32"/>
    </location>
</feature>
<accession>A0A1A8J093</accession>
<protein>
    <submittedName>
        <fullName evidence="1">A kinase (PRKA) anchor protein 13</fullName>
    </submittedName>
</protein>
<dbReference type="EMBL" id="HAED01016599">
    <property type="protein sequence ID" value="SBR03044.1"/>
    <property type="molecule type" value="Transcribed_RNA"/>
</dbReference>
<keyword evidence="1" id="KW-0418">Kinase</keyword>
<reference evidence="1" key="1">
    <citation type="submission" date="2016-05" db="EMBL/GenBank/DDBJ databases">
        <authorList>
            <person name="Lavstsen T."/>
            <person name="Jespersen J.S."/>
        </authorList>
    </citation>
    <scope>NUCLEOTIDE SEQUENCE</scope>
    <source>
        <tissue evidence="1">Brain</tissue>
    </source>
</reference>
<evidence type="ECO:0000313" key="1">
    <source>
        <dbReference type="EMBL" id="SBR03044.1"/>
    </source>
</evidence>